<dbReference type="EMBL" id="BAAAKV010000024">
    <property type="protein sequence ID" value="GAA1171198.1"/>
    <property type="molecule type" value="Genomic_DNA"/>
</dbReference>
<gene>
    <name evidence="3" type="ORF">GCM10009654_30510</name>
</gene>
<evidence type="ECO:0000256" key="1">
    <source>
        <dbReference type="SAM" id="MobiDB-lite"/>
    </source>
</evidence>
<keyword evidence="4" id="KW-1185">Reference proteome</keyword>
<dbReference type="InterPro" id="IPR036390">
    <property type="entry name" value="WH_DNA-bd_sf"/>
</dbReference>
<dbReference type="InterPro" id="IPR036388">
    <property type="entry name" value="WH-like_DNA-bd_sf"/>
</dbReference>
<dbReference type="InterPro" id="IPR039422">
    <property type="entry name" value="MarR/SlyA-like"/>
</dbReference>
<dbReference type="SUPFAM" id="SSF46785">
    <property type="entry name" value="Winged helix' DNA-binding domain"/>
    <property type="match status" value="1"/>
</dbReference>
<dbReference type="SMART" id="SM00347">
    <property type="entry name" value="HTH_MARR"/>
    <property type="match status" value="1"/>
</dbReference>
<dbReference type="Proteomes" id="UP001501371">
    <property type="component" value="Unassembled WGS sequence"/>
</dbReference>
<name>A0ABP4FEL9_9ACTN</name>
<dbReference type="RefSeq" id="WP_344275974.1">
    <property type="nucleotide sequence ID" value="NZ_BAAAKV010000024.1"/>
</dbReference>
<feature type="region of interest" description="Disordered" evidence="1">
    <location>
        <begin position="1"/>
        <end position="30"/>
    </location>
</feature>
<evidence type="ECO:0000313" key="4">
    <source>
        <dbReference type="Proteomes" id="UP001501371"/>
    </source>
</evidence>
<dbReference type="Gene3D" id="1.10.10.10">
    <property type="entry name" value="Winged helix-like DNA-binding domain superfamily/Winged helix DNA-binding domain"/>
    <property type="match status" value="1"/>
</dbReference>
<protein>
    <submittedName>
        <fullName evidence="3">MarR family transcriptional regulator</fullName>
    </submittedName>
</protein>
<dbReference type="PRINTS" id="PR00598">
    <property type="entry name" value="HTHMARR"/>
</dbReference>
<dbReference type="Pfam" id="PF01047">
    <property type="entry name" value="MarR"/>
    <property type="match status" value="1"/>
</dbReference>
<dbReference type="InterPro" id="IPR000835">
    <property type="entry name" value="HTH_MarR-typ"/>
</dbReference>
<comment type="caution">
    <text evidence="3">The sequence shown here is derived from an EMBL/GenBank/DDBJ whole genome shotgun (WGS) entry which is preliminary data.</text>
</comment>
<evidence type="ECO:0000259" key="2">
    <source>
        <dbReference type="PROSITE" id="PS50995"/>
    </source>
</evidence>
<proteinExistence type="predicted"/>
<dbReference type="PROSITE" id="PS50995">
    <property type="entry name" value="HTH_MARR_2"/>
    <property type="match status" value="1"/>
</dbReference>
<organism evidence="3 4">
    <name type="scientific">Streptomyces hebeiensis</name>
    <dbReference type="NCBI Taxonomy" id="229486"/>
    <lineage>
        <taxon>Bacteria</taxon>
        <taxon>Bacillati</taxon>
        <taxon>Actinomycetota</taxon>
        <taxon>Actinomycetes</taxon>
        <taxon>Kitasatosporales</taxon>
        <taxon>Streptomycetaceae</taxon>
        <taxon>Streptomyces</taxon>
    </lineage>
</organism>
<feature type="domain" description="HTH marR-type" evidence="2">
    <location>
        <begin position="32"/>
        <end position="166"/>
    </location>
</feature>
<dbReference type="PANTHER" id="PTHR33164:SF94">
    <property type="entry name" value="TRANSCRIPTIONAL REGULATORY PROTEIN-RELATED"/>
    <property type="match status" value="1"/>
</dbReference>
<reference evidence="4" key="1">
    <citation type="journal article" date="2019" name="Int. J. Syst. Evol. Microbiol.">
        <title>The Global Catalogue of Microorganisms (GCM) 10K type strain sequencing project: providing services to taxonomists for standard genome sequencing and annotation.</title>
        <authorList>
            <consortium name="The Broad Institute Genomics Platform"/>
            <consortium name="The Broad Institute Genome Sequencing Center for Infectious Disease"/>
            <person name="Wu L."/>
            <person name="Ma J."/>
        </authorList>
    </citation>
    <scope>NUCLEOTIDE SEQUENCE [LARGE SCALE GENOMIC DNA]</scope>
    <source>
        <strain evidence="4">JCM 12696</strain>
    </source>
</reference>
<evidence type="ECO:0000313" key="3">
    <source>
        <dbReference type="EMBL" id="GAA1171198.1"/>
    </source>
</evidence>
<sequence>MAEHAEPPRAAPAPTPASAPGADRPAGDVDDVDDVTHALLTASRLLVDISARSLAAVADRVTLPQFRLLAVLGGHGDAKLVEIAERLGVNPSTALRMLDRLIAAGLAVRHANPASRRETMLRLTPEGRALVDEVTAVRHREVAAIVARLTPERRAALIGALNAFTEAGGAPAHPGEDTEPYPLGWSDTHTHVHAPTHVHARTRPP</sequence>
<dbReference type="PANTHER" id="PTHR33164">
    <property type="entry name" value="TRANSCRIPTIONAL REGULATOR, MARR FAMILY"/>
    <property type="match status" value="1"/>
</dbReference>
<accession>A0ABP4FEL9</accession>